<comment type="caution">
    <text evidence="1">The sequence shown here is derived from an EMBL/GenBank/DDBJ whole genome shotgun (WGS) entry which is preliminary data.</text>
</comment>
<reference evidence="1 2" key="1">
    <citation type="journal article" date="2021" name="Hortic Res">
        <title>High-quality reference genome and annotation aids understanding of berry development for evergreen blueberry (Vaccinium darrowii).</title>
        <authorList>
            <person name="Yu J."/>
            <person name="Hulse-Kemp A.M."/>
            <person name="Babiker E."/>
            <person name="Staton M."/>
        </authorList>
    </citation>
    <scope>NUCLEOTIDE SEQUENCE [LARGE SCALE GENOMIC DNA]</scope>
    <source>
        <strain evidence="2">cv. NJ 8807/NJ 8810</strain>
        <tissue evidence="1">Young leaf</tissue>
    </source>
</reference>
<name>A0ACB7Y292_9ERIC</name>
<dbReference type="EMBL" id="CM037155">
    <property type="protein sequence ID" value="KAH7847030.1"/>
    <property type="molecule type" value="Genomic_DNA"/>
</dbReference>
<proteinExistence type="predicted"/>
<evidence type="ECO:0000313" key="1">
    <source>
        <dbReference type="EMBL" id="KAH7847030.1"/>
    </source>
</evidence>
<sequence length="441" mass="51334">MLEGRKYLIVMDDIWGVEAWNDIHRSFPNEFKGSKVLFTSRLLVQLDSVCNVTHHLAPLSQNSCWDLLQIKHRRLFTGHQFFEKFSLGPQNLRSFLCLSLVERDESRVEKNLSFFVKNFELLRVLSLQHGKWDKKVHGGHLVHLRYSSIAYKFYGVCALPSSNFLNLETLNLESTETLINLPCDIFKMVKLRHLYTKDGVFTFHLSSQEAGRNGFDCSSKLDSLQTLHQICACEACRSFLVRAPNLRKLGLHGGKITNDKVLRLPDLEFLECLETLTFTRPWDSLRKSTLPPGLKLPPTITRITLKNTRSKWDELSLLQTLPNLEVLKLIDDACCGPVWNTSELEGFPQLKYLRFYYMDFKEWIASEDQFPKLEVLALEHCRKLERIPIAFDNLNELREIKLEWGRRSAEESAKEIQEEQRNRKGDDDCLNLLAKDNSWLW</sequence>
<evidence type="ECO:0000313" key="2">
    <source>
        <dbReference type="Proteomes" id="UP000828048"/>
    </source>
</evidence>
<protein>
    <submittedName>
        <fullName evidence="1">Uncharacterized protein</fullName>
    </submittedName>
</protein>
<dbReference type="Proteomes" id="UP000828048">
    <property type="component" value="Chromosome 5"/>
</dbReference>
<organism evidence="1 2">
    <name type="scientific">Vaccinium darrowii</name>
    <dbReference type="NCBI Taxonomy" id="229202"/>
    <lineage>
        <taxon>Eukaryota</taxon>
        <taxon>Viridiplantae</taxon>
        <taxon>Streptophyta</taxon>
        <taxon>Embryophyta</taxon>
        <taxon>Tracheophyta</taxon>
        <taxon>Spermatophyta</taxon>
        <taxon>Magnoliopsida</taxon>
        <taxon>eudicotyledons</taxon>
        <taxon>Gunneridae</taxon>
        <taxon>Pentapetalae</taxon>
        <taxon>asterids</taxon>
        <taxon>Ericales</taxon>
        <taxon>Ericaceae</taxon>
        <taxon>Vaccinioideae</taxon>
        <taxon>Vaccinieae</taxon>
        <taxon>Vaccinium</taxon>
    </lineage>
</organism>
<gene>
    <name evidence="1" type="ORF">Vadar_021074</name>
</gene>
<accession>A0ACB7Y292</accession>
<keyword evidence="2" id="KW-1185">Reference proteome</keyword>